<dbReference type="Pfam" id="PF01261">
    <property type="entry name" value="AP_endonuc_2"/>
    <property type="match status" value="1"/>
</dbReference>
<evidence type="ECO:0000259" key="1">
    <source>
        <dbReference type="Pfam" id="PF01261"/>
    </source>
</evidence>
<gene>
    <name evidence="2" type="ORF">KHB02_13210</name>
</gene>
<proteinExistence type="predicted"/>
<feature type="domain" description="Xylose isomerase-like TIM barrel" evidence="1">
    <location>
        <begin position="44"/>
        <end position="297"/>
    </location>
</feature>
<dbReference type="EMBL" id="JAGYPE010000002">
    <property type="protein sequence ID" value="MBS4182350.1"/>
    <property type="molecule type" value="Genomic_DNA"/>
</dbReference>
<dbReference type="AlphaFoldDB" id="A0A942YA03"/>
<dbReference type="PANTHER" id="PTHR12110:SF41">
    <property type="entry name" value="INOSOSE DEHYDRATASE"/>
    <property type="match status" value="1"/>
</dbReference>
<dbReference type="Gene3D" id="3.20.20.150">
    <property type="entry name" value="Divalent-metal-dependent TIM barrel enzymes"/>
    <property type="match status" value="1"/>
</dbReference>
<dbReference type="PANTHER" id="PTHR12110">
    <property type="entry name" value="HYDROXYPYRUVATE ISOMERASE"/>
    <property type="match status" value="1"/>
</dbReference>
<evidence type="ECO:0000313" key="2">
    <source>
        <dbReference type="EMBL" id="MBS4182350.1"/>
    </source>
</evidence>
<name>A0A942YA03_9BACI</name>
<organism evidence="2">
    <name type="scientific">Neobacillus citreus</name>
    <dbReference type="NCBI Taxonomy" id="2833578"/>
    <lineage>
        <taxon>Bacteria</taxon>
        <taxon>Bacillati</taxon>
        <taxon>Bacillota</taxon>
        <taxon>Bacilli</taxon>
        <taxon>Bacillales</taxon>
        <taxon>Bacillaceae</taxon>
        <taxon>Neobacillus</taxon>
    </lineage>
</organism>
<dbReference type="InterPro" id="IPR036237">
    <property type="entry name" value="Xyl_isomerase-like_sf"/>
</dbReference>
<protein>
    <submittedName>
        <fullName evidence="2">TIM barrel protein</fullName>
    </submittedName>
</protein>
<comment type="caution">
    <text evidence="2">The sequence shown here is derived from an EMBL/GenBank/DDBJ whole genome shotgun (WGS) entry which is preliminary data.</text>
</comment>
<accession>A0A942YA03</accession>
<dbReference type="InterPro" id="IPR013022">
    <property type="entry name" value="Xyl_isomerase-like_TIM-brl"/>
</dbReference>
<reference evidence="2" key="1">
    <citation type="submission" date="2021-05" db="EMBL/GenBank/DDBJ databases">
        <title>Novel Bacillus species.</title>
        <authorList>
            <person name="Liu G."/>
        </authorList>
    </citation>
    <scope>NUCLEOTIDE SEQUENCE</scope>
    <source>
        <strain evidence="2">FJAT-50051</strain>
    </source>
</reference>
<sequence length="314" mass="33972">MTQYGVDLITFYDPAYWGVDTFEDIEAIRRRDPARIWEGIFDGLEQAGVELMETTFGPGGRESALQAFGSASAFRDAAAARGLGLTSVFHLGLDWVSGQRSIDEIVADAVTDARFAAEAGGDTLVVGPPMRTSWDDPDRTFVDLAFAQRFADVAHRVGAATLELGVKTAIHTEAHSTFCTPRDIDLILGALDPYYVFFCPDTAHITLAGGDPVEVVARHSERVATAHWKDATGPQTPYLPIDEHVHLSHREHMATLGTGVVDWDAFADVYERTAVRDVRLLELDAVPDPVSAMVAGRTFLEARDASAAPVASAA</sequence>
<dbReference type="InterPro" id="IPR050312">
    <property type="entry name" value="IolE/XylAMocC-like"/>
</dbReference>
<dbReference type="SUPFAM" id="SSF51658">
    <property type="entry name" value="Xylose isomerase-like"/>
    <property type="match status" value="1"/>
</dbReference>